<evidence type="ECO:0000313" key="2">
    <source>
        <dbReference type="Proteomes" id="UP000024001"/>
    </source>
</evidence>
<sequence>MLADVLEVLGDVLVAVGEARQGPRRVHGRIRLISGEAGDLEVGEEIGGDARVDHRSIILGDVELTGVAVGPHPLRVSYLDEIAERARVLRIEFDGGAAEWTVPESTNLRKLRKRIGASF</sequence>
<dbReference type="Proteomes" id="UP000024001">
    <property type="component" value="Unassembled WGS sequence"/>
</dbReference>
<dbReference type="AlphaFoldDB" id="A0A031FRE0"/>
<dbReference type="OrthoDB" id="5077184at2"/>
<accession>A0A031FRE0</accession>
<name>A0A031FRE0_9MICO</name>
<dbReference type="PATRIC" id="fig|273677.3.peg.1931"/>
<organism evidence="1 2">
    <name type="scientific">Microbacterium oleivorans</name>
    <dbReference type="NCBI Taxonomy" id="273677"/>
    <lineage>
        <taxon>Bacteria</taxon>
        <taxon>Bacillati</taxon>
        <taxon>Actinomycetota</taxon>
        <taxon>Actinomycetes</taxon>
        <taxon>Micrococcales</taxon>
        <taxon>Microbacteriaceae</taxon>
        <taxon>Microbacterium</taxon>
    </lineage>
</organism>
<dbReference type="RefSeq" id="WP_036311908.1">
    <property type="nucleotide sequence ID" value="NZ_JFYO01000006.1"/>
</dbReference>
<comment type="caution">
    <text evidence="1">The sequence shown here is derived from an EMBL/GenBank/DDBJ whole genome shotgun (WGS) entry which is preliminary data.</text>
</comment>
<evidence type="ECO:0000313" key="1">
    <source>
        <dbReference type="EMBL" id="EZP26746.1"/>
    </source>
</evidence>
<reference evidence="1 2" key="1">
    <citation type="submission" date="2014-03" db="EMBL/GenBank/DDBJ databases">
        <title>Draft Genome Sequences of 13 Willow Endophytes.</title>
        <authorList>
            <person name="Gan H.Y."/>
            <person name="Gan H.M."/>
            <person name="Savka M.A."/>
            <person name="Hudson A.O."/>
        </authorList>
    </citation>
    <scope>NUCLEOTIDE SEQUENCE [LARGE SCALE GENOMIC DNA]</scope>
    <source>
        <strain evidence="1 2">RIT293</strain>
    </source>
</reference>
<gene>
    <name evidence="1" type="ORF">BW34_01946</name>
</gene>
<dbReference type="EMBL" id="JFYO01000006">
    <property type="protein sequence ID" value="EZP26746.1"/>
    <property type="molecule type" value="Genomic_DNA"/>
</dbReference>
<proteinExistence type="predicted"/>
<keyword evidence="2" id="KW-1185">Reference proteome</keyword>
<protein>
    <submittedName>
        <fullName evidence="1">Uncharacterized protein</fullName>
    </submittedName>
</protein>